<dbReference type="InterPro" id="IPR043128">
    <property type="entry name" value="Rev_trsase/Diguanyl_cyclase"/>
</dbReference>
<proteinExistence type="predicted"/>
<dbReference type="Proteomes" id="UP001151760">
    <property type="component" value="Unassembled WGS sequence"/>
</dbReference>
<keyword evidence="3" id="KW-0548">Nucleotidyltransferase</keyword>
<sequence>MSLQEMEDLKQHYLDEMLSLSNDLGIKDYRNEKIDIRFRRECENMIDELKGKFNGMSIEINKKKELQQLEHAAKLSTYTTEPSRRFNYFYDDDDEDDVLLTFNRDIISKLPPSIAITSVLPTLEPEDSLIMGNKELSTIPKKESDEFIKSSVEDLSSNPIESRGYLREWRVVLFYLVDDESLSEEDVQKDNVKIYSNPLFEFNDEYISSDVNSLFDEVLGDIECKDSYDSNLDESTFLVTPLSDSNEDEFFAQVDDILYDAPIDDLIFDPGGDIDEIDTFLNVDISTDIEDGYHDSEGDILYLKSFLSNDTILNPHPKVFLDHDQKSLSDINDLKIMVKLVECLALADLGASINLMPLFIWKKLSLPELTPTQMILELADRSTTRQAGIAEDVFVKVGKFHFSADFVVVDYVVDPRVPLILERPFLRTARALIDVYGEELTLRVDDEAITFKVGQTSRYSYNDVVSINRIDVINVACEEYAQQVLEFSDSSTSGNPTLSLDPILSTSSPSLTPFEEGDFILEEIEACLTNDSIPPGIDDDDFDPEGDLLLLEKLLNDDPSSLLPPKEIHVEELKIVKSSIYDPSELELEDLPFYLEYAFLESTDKLPVINAKVLKEDEKARLLTVLKSHKRAIAWKISDIKGIDPQSYIFKFQLTRKTKRRLPSLALMGRLPTDVCLLVYVMLRARSKGHKISKSGIEVDSAKVDVIAKLPHPTSVKGFRSFLGHAGFYRRFIQDFSKIARPMTRLLEKETPFIFLKECSEVLNILKKKLIEAPILVAPDWDLPFEIMCDASDYAIGAVLGQLVVYAFEKFRPYLVLSKTIVYTDHSALKCLLAKQDAKSRFLRWILLLQEFDIIIRDKKRAKNLVADHLSRLENPYQGDLEKKEITETFPLETLGMITFHGDSNTPWIKRLSIHGQEAVDIPTAAIMGPTGGHHGANYTAKKVFDSGFYWPTIYRDAYDISHVTHVNVKAKSRKKTKCLKMQFKIMRSLTCGASTLWDHPTSSEENTSIKFSWPLTTCLNGLKRKRYPLMMPESLLNS</sequence>
<organism evidence="10 11">
    <name type="scientific">Tanacetum coccineum</name>
    <dbReference type="NCBI Taxonomy" id="301880"/>
    <lineage>
        <taxon>Eukaryota</taxon>
        <taxon>Viridiplantae</taxon>
        <taxon>Streptophyta</taxon>
        <taxon>Embryophyta</taxon>
        <taxon>Tracheophyta</taxon>
        <taxon>Spermatophyta</taxon>
        <taxon>Magnoliopsida</taxon>
        <taxon>eudicotyledons</taxon>
        <taxon>Gunneridae</taxon>
        <taxon>Pentapetalae</taxon>
        <taxon>asterids</taxon>
        <taxon>campanulids</taxon>
        <taxon>Asterales</taxon>
        <taxon>Asteraceae</taxon>
        <taxon>Asteroideae</taxon>
        <taxon>Anthemideae</taxon>
        <taxon>Anthemidinae</taxon>
        <taxon>Tanacetum</taxon>
    </lineage>
</organism>
<dbReference type="InterPro" id="IPR041577">
    <property type="entry name" value="RT_RNaseH_2"/>
</dbReference>
<keyword evidence="4" id="KW-0540">Nuclease</keyword>
<evidence type="ECO:0000256" key="1">
    <source>
        <dbReference type="ARBA" id="ARBA00012493"/>
    </source>
</evidence>
<keyword evidence="11" id="KW-1185">Reference proteome</keyword>
<evidence type="ECO:0000256" key="5">
    <source>
        <dbReference type="ARBA" id="ARBA00022759"/>
    </source>
</evidence>
<dbReference type="Gene3D" id="3.30.70.270">
    <property type="match status" value="1"/>
</dbReference>
<evidence type="ECO:0000313" key="11">
    <source>
        <dbReference type="Proteomes" id="UP001151760"/>
    </source>
</evidence>
<evidence type="ECO:0000259" key="9">
    <source>
        <dbReference type="Pfam" id="PF17919"/>
    </source>
</evidence>
<keyword evidence="5" id="KW-0255">Endonuclease</keyword>
<evidence type="ECO:0000256" key="7">
    <source>
        <dbReference type="ARBA" id="ARBA00022918"/>
    </source>
</evidence>
<dbReference type="SUPFAM" id="SSF56672">
    <property type="entry name" value="DNA/RNA polymerases"/>
    <property type="match status" value="1"/>
</dbReference>
<keyword evidence="7 10" id="KW-0695">RNA-directed DNA polymerase</keyword>
<feature type="domain" description="Reverse transcriptase RNase H-like" evidence="8">
    <location>
        <begin position="804"/>
        <end position="852"/>
    </location>
</feature>
<keyword evidence="6" id="KW-0378">Hydrolase</keyword>
<gene>
    <name evidence="10" type="ORF">Tco_1123963</name>
</gene>
<dbReference type="Pfam" id="PF17919">
    <property type="entry name" value="RT_RNaseH_2"/>
    <property type="match status" value="1"/>
</dbReference>
<keyword evidence="2" id="KW-0808">Transferase</keyword>
<accession>A0ABQ5J7U7</accession>
<reference evidence="10" key="2">
    <citation type="submission" date="2022-01" db="EMBL/GenBank/DDBJ databases">
        <authorList>
            <person name="Yamashiro T."/>
            <person name="Shiraishi A."/>
            <person name="Satake H."/>
            <person name="Nakayama K."/>
        </authorList>
    </citation>
    <scope>NUCLEOTIDE SEQUENCE</scope>
</reference>
<dbReference type="Pfam" id="PF17917">
    <property type="entry name" value="RT_RNaseH"/>
    <property type="match status" value="1"/>
</dbReference>
<reference evidence="10" key="1">
    <citation type="journal article" date="2022" name="Int. J. Mol. Sci.">
        <title>Draft Genome of Tanacetum Coccineum: Genomic Comparison of Closely Related Tanacetum-Family Plants.</title>
        <authorList>
            <person name="Yamashiro T."/>
            <person name="Shiraishi A."/>
            <person name="Nakayama K."/>
            <person name="Satake H."/>
        </authorList>
    </citation>
    <scope>NUCLEOTIDE SEQUENCE</scope>
</reference>
<feature type="domain" description="Reverse transcriptase/retrotransposon-derived protein RNase H-like" evidence="9">
    <location>
        <begin position="757"/>
        <end position="802"/>
    </location>
</feature>
<dbReference type="InterPro" id="IPR041373">
    <property type="entry name" value="RT_RNaseH"/>
</dbReference>
<evidence type="ECO:0000256" key="6">
    <source>
        <dbReference type="ARBA" id="ARBA00022801"/>
    </source>
</evidence>
<dbReference type="GO" id="GO:0003964">
    <property type="term" value="F:RNA-directed DNA polymerase activity"/>
    <property type="evidence" value="ECO:0007669"/>
    <property type="project" value="UniProtKB-KW"/>
</dbReference>
<evidence type="ECO:0000256" key="3">
    <source>
        <dbReference type="ARBA" id="ARBA00022695"/>
    </source>
</evidence>
<evidence type="ECO:0000259" key="8">
    <source>
        <dbReference type="Pfam" id="PF17917"/>
    </source>
</evidence>
<dbReference type="InterPro" id="IPR021109">
    <property type="entry name" value="Peptidase_aspartic_dom_sf"/>
</dbReference>
<name>A0ABQ5J7U7_9ASTR</name>
<dbReference type="CDD" id="cd09274">
    <property type="entry name" value="RNase_HI_RT_Ty3"/>
    <property type="match status" value="1"/>
</dbReference>
<protein>
    <recommendedName>
        <fullName evidence="1">RNA-directed DNA polymerase</fullName>
        <ecNumber evidence="1">2.7.7.49</ecNumber>
    </recommendedName>
</protein>
<comment type="caution">
    <text evidence="10">The sequence shown here is derived from an EMBL/GenBank/DDBJ whole genome shotgun (WGS) entry which is preliminary data.</text>
</comment>
<dbReference type="InterPro" id="IPR043502">
    <property type="entry name" value="DNA/RNA_pol_sf"/>
</dbReference>
<dbReference type="PANTHER" id="PTHR34072">
    <property type="entry name" value="ENZYMATIC POLYPROTEIN-RELATED"/>
    <property type="match status" value="1"/>
</dbReference>
<dbReference type="EC" id="2.7.7.49" evidence="1"/>
<evidence type="ECO:0000256" key="2">
    <source>
        <dbReference type="ARBA" id="ARBA00022679"/>
    </source>
</evidence>
<dbReference type="Gene3D" id="2.40.70.10">
    <property type="entry name" value="Acid Proteases"/>
    <property type="match status" value="1"/>
</dbReference>
<dbReference type="PANTHER" id="PTHR34072:SF44">
    <property type="entry name" value="RNA-DIRECTED DNA POLYMERASE"/>
    <property type="match status" value="1"/>
</dbReference>
<dbReference type="CDD" id="cd00303">
    <property type="entry name" value="retropepsin_like"/>
    <property type="match status" value="1"/>
</dbReference>
<evidence type="ECO:0000256" key="4">
    <source>
        <dbReference type="ARBA" id="ARBA00022722"/>
    </source>
</evidence>
<evidence type="ECO:0000313" key="10">
    <source>
        <dbReference type="EMBL" id="GJU07533.1"/>
    </source>
</evidence>
<dbReference type="EMBL" id="BQNB010021548">
    <property type="protein sequence ID" value="GJU07533.1"/>
    <property type="molecule type" value="Genomic_DNA"/>
</dbReference>